<accession>A0AAV4D695</accession>
<dbReference type="AlphaFoldDB" id="A0AAV4D695"/>
<reference evidence="1 2" key="1">
    <citation type="journal article" date="2021" name="Elife">
        <title>Chloroplast acquisition without the gene transfer in kleptoplastic sea slugs, Plakobranchus ocellatus.</title>
        <authorList>
            <person name="Maeda T."/>
            <person name="Takahashi S."/>
            <person name="Yoshida T."/>
            <person name="Shimamura S."/>
            <person name="Takaki Y."/>
            <person name="Nagai Y."/>
            <person name="Toyoda A."/>
            <person name="Suzuki Y."/>
            <person name="Arimoto A."/>
            <person name="Ishii H."/>
            <person name="Satoh N."/>
            <person name="Nishiyama T."/>
            <person name="Hasebe M."/>
            <person name="Maruyama T."/>
            <person name="Minagawa J."/>
            <person name="Obokata J."/>
            <person name="Shigenobu S."/>
        </authorList>
    </citation>
    <scope>NUCLEOTIDE SEQUENCE [LARGE SCALE GENOMIC DNA]</scope>
</reference>
<dbReference type="Proteomes" id="UP000735302">
    <property type="component" value="Unassembled WGS sequence"/>
</dbReference>
<protein>
    <submittedName>
        <fullName evidence="1">Uncharacterized protein</fullName>
    </submittedName>
</protein>
<organism evidence="1 2">
    <name type="scientific">Plakobranchus ocellatus</name>
    <dbReference type="NCBI Taxonomy" id="259542"/>
    <lineage>
        <taxon>Eukaryota</taxon>
        <taxon>Metazoa</taxon>
        <taxon>Spiralia</taxon>
        <taxon>Lophotrochozoa</taxon>
        <taxon>Mollusca</taxon>
        <taxon>Gastropoda</taxon>
        <taxon>Heterobranchia</taxon>
        <taxon>Euthyneura</taxon>
        <taxon>Panpulmonata</taxon>
        <taxon>Sacoglossa</taxon>
        <taxon>Placobranchoidea</taxon>
        <taxon>Plakobranchidae</taxon>
        <taxon>Plakobranchus</taxon>
    </lineage>
</organism>
<gene>
    <name evidence="1" type="ORF">PoB_006608100</name>
</gene>
<keyword evidence="2" id="KW-1185">Reference proteome</keyword>
<proteinExistence type="predicted"/>
<dbReference type="EMBL" id="BLXT01007498">
    <property type="protein sequence ID" value="GFO39576.1"/>
    <property type="molecule type" value="Genomic_DNA"/>
</dbReference>
<evidence type="ECO:0000313" key="2">
    <source>
        <dbReference type="Proteomes" id="UP000735302"/>
    </source>
</evidence>
<sequence length="264" mass="29274">MEPLFNVYIYAPLRRNNVPGQVKVIEKDRWKRSLENPVDRINPIRPSLVAPYRTPTLKDRGCKTRHHSGNRARQLEADLRLISGLPALIGGRIELEIVTDGPQADLRLAALIGDRMELKIVIDELFARSQDRVPEELIGYKISPSLSGSLTLASLWPRDRLERGLKSFLKKPSGFTLNLKGCSVAKNLIATLCSGASENSSLLCKARGEKGRDPLLTKVNRVIINPPCSLKFHRLLSVLSPVVALRGFSSGRSAARLEKVKIST</sequence>
<name>A0AAV4D695_9GAST</name>
<evidence type="ECO:0000313" key="1">
    <source>
        <dbReference type="EMBL" id="GFO39576.1"/>
    </source>
</evidence>
<comment type="caution">
    <text evidence="1">The sequence shown here is derived from an EMBL/GenBank/DDBJ whole genome shotgun (WGS) entry which is preliminary data.</text>
</comment>